<evidence type="ECO:0000256" key="1">
    <source>
        <dbReference type="SAM" id="Phobius"/>
    </source>
</evidence>
<proteinExistence type="predicted"/>
<evidence type="ECO:0000313" key="2">
    <source>
        <dbReference type="EMBL" id="OMH81213.1"/>
    </source>
</evidence>
<sequence length="196" mass="22001">MDVISSLGLDLLPEKCATAITSCDLPNCTLQFNSTYQMSDKKTVYSHKQTGHNPHLISSLPFSLSCPLTSNPIITHKPFKCSKRYLDIENRLLLGSPLVLLLPTAIFFSFLRKFLEHTGSNGKRKRTKSTSFFLYANLRGNPLYELTLAPYLISIFIISTLLLLNASLIPYDEFSTKLGFLLSKNSNTGMLFFLHA</sequence>
<keyword evidence="1" id="KW-0812">Transmembrane</keyword>
<dbReference type="EMBL" id="LSSK01000952">
    <property type="protein sequence ID" value="OMH81213.1"/>
    <property type="molecule type" value="Genomic_DNA"/>
</dbReference>
<name>A0A1R1PJW4_ZANCU</name>
<reference evidence="3" key="1">
    <citation type="submission" date="2017-01" db="EMBL/GenBank/DDBJ databases">
        <authorList>
            <person name="Wang Y."/>
            <person name="White M."/>
            <person name="Kvist S."/>
            <person name="Moncalvo J.-M."/>
        </authorList>
    </citation>
    <scope>NUCLEOTIDE SEQUENCE [LARGE SCALE GENOMIC DNA]</scope>
    <source>
        <strain evidence="3">COL-18-3</strain>
    </source>
</reference>
<protein>
    <submittedName>
        <fullName evidence="2">Uncharacterized protein</fullName>
    </submittedName>
</protein>
<dbReference type="Proteomes" id="UP000188320">
    <property type="component" value="Unassembled WGS sequence"/>
</dbReference>
<accession>A0A1R1PJW4</accession>
<keyword evidence="1" id="KW-0472">Membrane</keyword>
<organism evidence="2 3">
    <name type="scientific">Zancudomyces culisetae</name>
    <name type="common">Gut fungus</name>
    <name type="synonym">Smittium culisetae</name>
    <dbReference type="NCBI Taxonomy" id="1213189"/>
    <lineage>
        <taxon>Eukaryota</taxon>
        <taxon>Fungi</taxon>
        <taxon>Fungi incertae sedis</taxon>
        <taxon>Zoopagomycota</taxon>
        <taxon>Kickxellomycotina</taxon>
        <taxon>Harpellomycetes</taxon>
        <taxon>Harpellales</taxon>
        <taxon>Legeriomycetaceae</taxon>
        <taxon>Zancudomyces</taxon>
    </lineage>
</organism>
<gene>
    <name evidence="2" type="ORF">AX774_g5340</name>
</gene>
<feature type="transmembrane region" description="Helical" evidence="1">
    <location>
        <begin position="148"/>
        <end position="168"/>
    </location>
</feature>
<keyword evidence="3" id="KW-1185">Reference proteome</keyword>
<feature type="transmembrane region" description="Helical" evidence="1">
    <location>
        <begin position="92"/>
        <end position="111"/>
    </location>
</feature>
<comment type="caution">
    <text evidence="2">The sequence shown here is derived from an EMBL/GenBank/DDBJ whole genome shotgun (WGS) entry which is preliminary data.</text>
</comment>
<dbReference type="AlphaFoldDB" id="A0A1R1PJW4"/>
<evidence type="ECO:0000313" key="3">
    <source>
        <dbReference type="Proteomes" id="UP000188320"/>
    </source>
</evidence>
<keyword evidence="1" id="KW-1133">Transmembrane helix</keyword>